<dbReference type="STRING" id="177437.HRM2_04460"/>
<evidence type="ECO:0000313" key="1">
    <source>
        <dbReference type="EMBL" id="ACN13561.1"/>
    </source>
</evidence>
<dbReference type="RefSeq" id="WP_012662810.1">
    <property type="nucleotide sequence ID" value="NC_012108.1"/>
</dbReference>
<dbReference type="Proteomes" id="UP000000442">
    <property type="component" value="Chromosome"/>
</dbReference>
<evidence type="ECO:0000313" key="2">
    <source>
        <dbReference type="Proteomes" id="UP000000442"/>
    </source>
</evidence>
<dbReference type="HOGENOM" id="CLU_2232196_0_0_7"/>
<dbReference type="OrthoDB" id="9886517at2"/>
<reference evidence="1 2" key="1">
    <citation type="journal article" date="2009" name="Environ. Microbiol.">
        <title>Genome sequence of Desulfobacterium autotrophicum HRM2, a marine sulfate reducer oxidizing organic carbon completely to carbon dioxide.</title>
        <authorList>
            <person name="Strittmatter A.W."/>
            <person name="Liesegang H."/>
            <person name="Rabus R."/>
            <person name="Decker I."/>
            <person name="Amann J."/>
            <person name="Andres S."/>
            <person name="Henne A."/>
            <person name="Fricke W.F."/>
            <person name="Martinez-Arias R."/>
            <person name="Bartels D."/>
            <person name="Goesmann A."/>
            <person name="Krause L."/>
            <person name="Puehler A."/>
            <person name="Klenk H.P."/>
            <person name="Richter M."/>
            <person name="Schuler M."/>
            <person name="Gloeckner F.O."/>
            <person name="Meyerdierks A."/>
            <person name="Gottschalk G."/>
            <person name="Amann R."/>
        </authorList>
    </citation>
    <scope>NUCLEOTIDE SEQUENCE [LARGE SCALE GENOMIC DNA]</scope>
    <source>
        <strain evidence="2">ATCC 43914 / DSM 3382 / HRM2</strain>
    </source>
</reference>
<proteinExistence type="predicted"/>
<dbReference type="EMBL" id="CP001087">
    <property type="protein sequence ID" value="ACN13561.1"/>
    <property type="molecule type" value="Genomic_DNA"/>
</dbReference>
<organism evidence="1 2">
    <name type="scientific">Desulforapulum autotrophicum (strain ATCC 43914 / DSM 3382 / VKM B-1955 / HRM2)</name>
    <name type="common">Desulfobacterium autotrophicum</name>
    <dbReference type="NCBI Taxonomy" id="177437"/>
    <lineage>
        <taxon>Bacteria</taxon>
        <taxon>Pseudomonadati</taxon>
        <taxon>Thermodesulfobacteriota</taxon>
        <taxon>Desulfobacteria</taxon>
        <taxon>Desulfobacterales</taxon>
        <taxon>Desulfobacteraceae</taxon>
        <taxon>Desulforapulum</taxon>
    </lineage>
</organism>
<dbReference type="KEGG" id="dat:HRM2_04460"/>
<name>C0QHK3_DESAH</name>
<gene>
    <name evidence="1" type="ordered locus">HRM2_04460</name>
</gene>
<keyword evidence="2" id="KW-1185">Reference proteome</keyword>
<sequence>MTIYCIRKHQTIFNLADCRQCSHRRRCRAFTLFLEPELPFVFKLNGKLDSIFDAQNDVKNTLDALFPAERALLEKRALTLLPGGKVGTSAIVRLKMYELLQRKGA</sequence>
<dbReference type="AlphaFoldDB" id="C0QHK3"/>
<accession>C0QHK3</accession>
<protein>
    <submittedName>
        <fullName evidence="1">Uncharacterized protein</fullName>
    </submittedName>
</protein>